<dbReference type="OrthoDB" id="9782588at2"/>
<dbReference type="InterPro" id="IPR000014">
    <property type="entry name" value="PAS"/>
</dbReference>
<dbReference type="CDD" id="cd16917">
    <property type="entry name" value="HATPase_UhpB-NarQ-NarX-like"/>
    <property type="match status" value="1"/>
</dbReference>
<dbReference type="Pfam" id="PF07730">
    <property type="entry name" value="HisKA_3"/>
    <property type="match status" value="1"/>
</dbReference>
<dbReference type="EMBL" id="CP029210">
    <property type="protein sequence ID" value="AWI52102.1"/>
    <property type="molecule type" value="Genomic_DNA"/>
</dbReference>
<accession>A0A2U8FM81</accession>
<dbReference type="PANTHER" id="PTHR24421:SF59">
    <property type="entry name" value="OXYGEN SENSOR HISTIDINE KINASE NREB"/>
    <property type="match status" value="1"/>
</dbReference>
<dbReference type="InterPro" id="IPR035965">
    <property type="entry name" value="PAS-like_dom_sf"/>
</dbReference>
<dbReference type="PANTHER" id="PTHR24421">
    <property type="entry name" value="NITRATE/NITRITE SENSOR PROTEIN NARX-RELATED"/>
    <property type="match status" value="1"/>
</dbReference>
<dbReference type="InterPro" id="IPR050482">
    <property type="entry name" value="Sensor_HK_TwoCompSys"/>
</dbReference>
<dbReference type="InterPro" id="IPR005467">
    <property type="entry name" value="His_kinase_dom"/>
</dbReference>
<dbReference type="AlphaFoldDB" id="A0A2U8FM81"/>
<dbReference type="RefSeq" id="WP_109033820.1">
    <property type="nucleotide sequence ID" value="NZ_CP029210.1"/>
</dbReference>
<dbReference type="Gene3D" id="3.30.565.10">
    <property type="entry name" value="Histidine kinase-like ATPase, C-terminal domain"/>
    <property type="match status" value="1"/>
</dbReference>
<keyword evidence="8" id="KW-1185">Reference proteome</keyword>
<gene>
    <name evidence="7" type="ORF">DEH84_00550</name>
</gene>
<dbReference type="PROSITE" id="PS50112">
    <property type="entry name" value="PAS"/>
    <property type="match status" value="1"/>
</dbReference>
<dbReference type="KEGG" id="aon:DEH84_00550"/>
<dbReference type="InterPro" id="IPR013767">
    <property type="entry name" value="PAS_fold"/>
</dbReference>
<dbReference type="CDD" id="cd00130">
    <property type="entry name" value="PAS"/>
    <property type="match status" value="1"/>
</dbReference>
<dbReference type="GO" id="GO:0000155">
    <property type="term" value="F:phosphorelay sensor kinase activity"/>
    <property type="evidence" value="ECO:0007669"/>
    <property type="project" value="InterPro"/>
</dbReference>
<evidence type="ECO:0000259" key="5">
    <source>
        <dbReference type="PROSITE" id="PS50112"/>
    </source>
</evidence>
<keyword evidence="3" id="KW-0902">Two-component regulatory system</keyword>
<dbReference type="Proteomes" id="UP000244892">
    <property type="component" value="Chromosome"/>
</dbReference>
<name>A0A2U8FM81_9BURK</name>
<evidence type="ECO:0000256" key="1">
    <source>
        <dbReference type="ARBA" id="ARBA00022679"/>
    </source>
</evidence>
<dbReference type="GO" id="GO:0046983">
    <property type="term" value="F:protein dimerization activity"/>
    <property type="evidence" value="ECO:0007669"/>
    <property type="project" value="InterPro"/>
</dbReference>
<protein>
    <submittedName>
        <fullName evidence="7">Histidine kinase</fullName>
    </submittedName>
</protein>
<evidence type="ECO:0000313" key="7">
    <source>
        <dbReference type="EMBL" id="AWI52102.1"/>
    </source>
</evidence>
<feature type="domain" description="PAC" evidence="6">
    <location>
        <begin position="103"/>
        <end position="155"/>
    </location>
</feature>
<dbReference type="Gene3D" id="1.20.5.1930">
    <property type="match status" value="1"/>
</dbReference>
<organism evidence="7 8">
    <name type="scientific">Aquabacterium olei</name>
    <dbReference type="NCBI Taxonomy" id="1296669"/>
    <lineage>
        <taxon>Bacteria</taxon>
        <taxon>Pseudomonadati</taxon>
        <taxon>Pseudomonadota</taxon>
        <taxon>Betaproteobacteria</taxon>
        <taxon>Burkholderiales</taxon>
        <taxon>Aquabacterium</taxon>
    </lineage>
</organism>
<evidence type="ECO:0000313" key="8">
    <source>
        <dbReference type="Proteomes" id="UP000244892"/>
    </source>
</evidence>
<dbReference type="InterPro" id="IPR000700">
    <property type="entry name" value="PAS-assoc_C"/>
</dbReference>
<dbReference type="Gene3D" id="3.30.450.20">
    <property type="entry name" value="PAS domain"/>
    <property type="match status" value="1"/>
</dbReference>
<dbReference type="GO" id="GO:0006355">
    <property type="term" value="P:regulation of DNA-templated transcription"/>
    <property type="evidence" value="ECO:0007669"/>
    <property type="project" value="InterPro"/>
</dbReference>
<dbReference type="SMART" id="SM00387">
    <property type="entry name" value="HATPase_c"/>
    <property type="match status" value="1"/>
</dbReference>
<dbReference type="Pfam" id="PF00989">
    <property type="entry name" value="PAS"/>
    <property type="match status" value="1"/>
</dbReference>
<dbReference type="InterPro" id="IPR003594">
    <property type="entry name" value="HATPase_dom"/>
</dbReference>
<dbReference type="InterPro" id="IPR036890">
    <property type="entry name" value="HATPase_C_sf"/>
</dbReference>
<keyword evidence="2 7" id="KW-0418">Kinase</keyword>
<feature type="domain" description="Histidine kinase" evidence="4">
    <location>
        <begin position="305"/>
        <end position="392"/>
    </location>
</feature>
<evidence type="ECO:0000259" key="4">
    <source>
        <dbReference type="PROSITE" id="PS50109"/>
    </source>
</evidence>
<evidence type="ECO:0000256" key="3">
    <source>
        <dbReference type="ARBA" id="ARBA00023012"/>
    </source>
</evidence>
<dbReference type="InterPro" id="IPR011712">
    <property type="entry name" value="Sig_transdc_His_kin_sub3_dim/P"/>
</dbReference>
<evidence type="ECO:0000259" key="6">
    <source>
        <dbReference type="PROSITE" id="PS50113"/>
    </source>
</evidence>
<proteinExistence type="predicted"/>
<dbReference type="SMART" id="SM00091">
    <property type="entry name" value="PAS"/>
    <property type="match status" value="1"/>
</dbReference>
<reference evidence="7 8" key="1">
    <citation type="submission" date="2018-05" db="EMBL/GenBank/DDBJ databases">
        <title>complete genome sequence of Aquabacterium olei NBRC 110486.</title>
        <authorList>
            <person name="Tang B."/>
            <person name="Chang J."/>
            <person name="Zhang L."/>
            <person name="Yang H."/>
        </authorList>
    </citation>
    <scope>NUCLEOTIDE SEQUENCE [LARGE SCALE GENOMIC DNA]</scope>
    <source>
        <strain evidence="7 8">NBRC 110486</strain>
    </source>
</reference>
<dbReference type="NCBIfam" id="TIGR00229">
    <property type="entry name" value="sensory_box"/>
    <property type="match status" value="1"/>
</dbReference>
<keyword evidence="1" id="KW-0808">Transferase</keyword>
<dbReference type="SUPFAM" id="SSF55785">
    <property type="entry name" value="PYP-like sensor domain (PAS domain)"/>
    <property type="match status" value="1"/>
</dbReference>
<dbReference type="GO" id="GO:0016020">
    <property type="term" value="C:membrane"/>
    <property type="evidence" value="ECO:0007669"/>
    <property type="project" value="InterPro"/>
</dbReference>
<feature type="domain" description="PAS" evidence="5">
    <location>
        <begin position="25"/>
        <end position="77"/>
    </location>
</feature>
<sequence>MDTPSLPRSGPPAAEAHASRAAAAWRDRLGLLLESTGEGVYGIDTEGLCTFINRAGARLLGYEPHEVLGRNMHDLAHHTHTDGRAYPEGECPIYNAFRAGEPCRIDSEVLWRRDGRPFAAEYSSYPILDGARVLGAVVTFVDITERRSQQTALQQAHDALEARVAERTQALTLALGQLRDLQAHIEHVREQERTRIAREIHDELGSLLVGLKMDVSWLEKRVLEQPALRCKCQDMRGLIDRAVGNVGRLITDLRPSILDHQGLWATLEWQLQDFIEASELACDWAIDIAPGLKAPEGPLATAVFRIFQELLSNVARHAHASQVQVRISATASDLTLRVKDNGRGAPPSAFERPDAWGVMGMRERAGHFGGWLHIDSQPGGGTQVILSMPLYQAGVHSRLPQERAA</sequence>
<dbReference type="SUPFAM" id="SSF55874">
    <property type="entry name" value="ATPase domain of HSP90 chaperone/DNA topoisomerase II/histidine kinase"/>
    <property type="match status" value="1"/>
</dbReference>
<evidence type="ECO:0000256" key="2">
    <source>
        <dbReference type="ARBA" id="ARBA00022777"/>
    </source>
</evidence>
<dbReference type="Pfam" id="PF02518">
    <property type="entry name" value="HATPase_c"/>
    <property type="match status" value="1"/>
</dbReference>
<dbReference type="PROSITE" id="PS50109">
    <property type="entry name" value="HIS_KIN"/>
    <property type="match status" value="1"/>
</dbReference>
<dbReference type="PROSITE" id="PS50113">
    <property type="entry name" value="PAC"/>
    <property type="match status" value="1"/>
</dbReference>